<sequence>MSSNRSAFFSSLLGSASVQNVAKAAKHVSPLVKSVQAVEGIFQAGELMYNANETTGHLNEFIPKISGAVDRVDAFVPTMQVMGKSFCDTVKLLSTFNTIATTVGIGANIVLTYQGVQALQLIAARLKDISSSLAAQTALIAQKDFPQYVYEMVSERVGTTSDDPNYEHWFFVYHPDNDWYPKFYHLLEARPLGPAFCGYTNQIDTAFSFMIAARRYIYRDRERKAYKQGRTVRPVMLHLLIPAYQPIIIVEALKIPEELGDFVIEGRVNSNKPFVWMNLPEEQKKFLLDIGQWVPPTPGWWEVTMSKLGWADQPLMLKEPRVLGTSQQGSLLPEREAVHEICASVSESEINSETALEASKGVLVADRGEDRAKRRQEATPLHQRRRRHTKKKTTTTLSDR</sequence>
<keyword evidence="3" id="KW-1185">Reference proteome</keyword>
<evidence type="ECO:0000313" key="3">
    <source>
        <dbReference type="Proteomes" id="UP001280581"/>
    </source>
</evidence>
<reference evidence="2 3" key="1">
    <citation type="submission" date="2021-02" db="EMBL/GenBank/DDBJ databases">
        <title>Genome assembly of Pseudopithomyces chartarum.</title>
        <authorList>
            <person name="Jauregui R."/>
            <person name="Singh J."/>
            <person name="Voisey C."/>
        </authorList>
    </citation>
    <scope>NUCLEOTIDE SEQUENCE [LARGE SCALE GENOMIC DNA]</scope>
    <source>
        <strain evidence="2 3">AGR01</strain>
    </source>
</reference>
<organism evidence="2 3">
    <name type="scientific">Pseudopithomyces chartarum</name>
    <dbReference type="NCBI Taxonomy" id="1892770"/>
    <lineage>
        <taxon>Eukaryota</taxon>
        <taxon>Fungi</taxon>
        <taxon>Dikarya</taxon>
        <taxon>Ascomycota</taxon>
        <taxon>Pezizomycotina</taxon>
        <taxon>Dothideomycetes</taxon>
        <taxon>Pleosporomycetidae</taxon>
        <taxon>Pleosporales</taxon>
        <taxon>Massarineae</taxon>
        <taxon>Didymosphaeriaceae</taxon>
        <taxon>Pseudopithomyces</taxon>
    </lineage>
</organism>
<accession>A0AAN6M520</accession>
<feature type="compositionally biased region" description="Basic residues" evidence="1">
    <location>
        <begin position="382"/>
        <end position="393"/>
    </location>
</feature>
<feature type="compositionally biased region" description="Basic and acidic residues" evidence="1">
    <location>
        <begin position="366"/>
        <end position="377"/>
    </location>
</feature>
<evidence type="ECO:0000256" key="1">
    <source>
        <dbReference type="SAM" id="MobiDB-lite"/>
    </source>
</evidence>
<proteinExistence type="predicted"/>
<dbReference type="EMBL" id="WVTA01000002">
    <property type="protein sequence ID" value="KAK3215928.1"/>
    <property type="molecule type" value="Genomic_DNA"/>
</dbReference>
<feature type="region of interest" description="Disordered" evidence="1">
    <location>
        <begin position="365"/>
        <end position="400"/>
    </location>
</feature>
<dbReference type="AlphaFoldDB" id="A0AAN6M520"/>
<protein>
    <submittedName>
        <fullName evidence="2">Uncharacterized protein</fullName>
    </submittedName>
</protein>
<name>A0AAN6M520_9PLEO</name>
<gene>
    <name evidence="2" type="ORF">GRF29_8g1518806</name>
</gene>
<dbReference type="Pfam" id="PF20219">
    <property type="entry name" value="DUF6579"/>
    <property type="match status" value="1"/>
</dbReference>
<dbReference type="InterPro" id="IPR046486">
    <property type="entry name" value="DUF6579"/>
</dbReference>
<comment type="caution">
    <text evidence="2">The sequence shown here is derived from an EMBL/GenBank/DDBJ whole genome shotgun (WGS) entry which is preliminary data.</text>
</comment>
<evidence type="ECO:0000313" key="2">
    <source>
        <dbReference type="EMBL" id="KAK3215928.1"/>
    </source>
</evidence>
<dbReference type="Proteomes" id="UP001280581">
    <property type="component" value="Unassembled WGS sequence"/>
</dbReference>